<dbReference type="FunFam" id="3.40.50.720:FF:000084">
    <property type="entry name" value="Short-chain dehydrogenase reductase"/>
    <property type="match status" value="1"/>
</dbReference>
<dbReference type="Proteomes" id="UP000515823">
    <property type="component" value="Chromosome"/>
</dbReference>
<gene>
    <name evidence="3" type="ORF">H9Q78_06130</name>
</gene>
<accession>A0A7G9G7A6</accession>
<dbReference type="GO" id="GO:0016616">
    <property type="term" value="F:oxidoreductase activity, acting on the CH-OH group of donors, NAD or NADP as acceptor"/>
    <property type="evidence" value="ECO:0007669"/>
    <property type="project" value="TreeGrafter"/>
</dbReference>
<dbReference type="PANTHER" id="PTHR42760">
    <property type="entry name" value="SHORT-CHAIN DEHYDROGENASES/REDUCTASES FAMILY MEMBER"/>
    <property type="match status" value="1"/>
</dbReference>
<comment type="similarity">
    <text evidence="1">Belongs to the short-chain dehydrogenases/reductases (SDR) family.</text>
</comment>
<organism evidence="3 4">
    <name type="scientific">Qiania dongpingensis</name>
    <dbReference type="NCBI Taxonomy" id="2763669"/>
    <lineage>
        <taxon>Bacteria</taxon>
        <taxon>Bacillati</taxon>
        <taxon>Bacillota</taxon>
        <taxon>Clostridia</taxon>
        <taxon>Lachnospirales</taxon>
        <taxon>Lachnospiraceae</taxon>
        <taxon>Qiania</taxon>
    </lineage>
</organism>
<evidence type="ECO:0000256" key="1">
    <source>
        <dbReference type="ARBA" id="ARBA00006484"/>
    </source>
</evidence>
<evidence type="ECO:0000256" key="2">
    <source>
        <dbReference type="ARBA" id="ARBA00023002"/>
    </source>
</evidence>
<evidence type="ECO:0000313" key="3">
    <source>
        <dbReference type="EMBL" id="QNM06688.1"/>
    </source>
</evidence>
<dbReference type="GO" id="GO:0008206">
    <property type="term" value="P:bile acid metabolic process"/>
    <property type="evidence" value="ECO:0007669"/>
    <property type="project" value="UniProtKB-ARBA"/>
</dbReference>
<dbReference type="PROSITE" id="PS00061">
    <property type="entry name" value="ADH_SHORT"/>
    <property type="match status" value="1"/>
</dbReference>
<dbReference type="AlphaFoldDB" id="A0A7G9G7A6"/>
<dbReference type="Gene3D" id="3.40.50.720">
    <property type="entry name" value="NAD(P)-binding Rossmann-like Domain"/>
    <property type="match status" value="1"/>
</dbReference>
<dbReference type="EMBL" id="CP060634">
    <property type="protein sequence ID" value="QNM06688.1"/>
    <property type="molecule type" value="Genomic_DNA"/>
</dbReference>
<dbReference type="PRINTS" id="PR00081">
    <property type="entry name" value="GDHRDH"/>
</dbReference>
<protein>
    <submittedName>
        <fullName evidence="3">SDR family oxidoreductase</fullName>
    </submittedName>
</protein>
<name>A0A7G9G7A6_9FIRM</name>
<dbReference type="InterPro" id="IPR002347">
    <property type="entry name" value="SDR_fam"/>
</dbReference>
<dbReference type="PANTHER" id="PTHR42760:SF5">
    <property type="entry name" value="2-DEHYDRO-3-DEOXY-D-GLUCONATE 5-DEHYDROGENASE"/>
    <property type="match status" value="1"/>
</dbReference>
<keyword evidence="4" id="KW-1185">Reference proteome</keyword>
<dbReference type="Pfam" id="PF13561">
    <property type="entry name" value="adh_short_C2"/>
    <property type="match status" value="1"/>
</dbReference>
<dbReference type="InterPro" id="IPR020904">
    <property type="entry name" value="Sc_DH/Rdtase_CS"/>
</dbReference>
<dbReference type="KEGG" id="qdo:H9Q78_06130"/>
<dbReference type="InterPro" id="IPR036291">
    <property type="entry name" value="NAD(P)-bd_dom_sf"/>
</dbReference>
<evidence type="ECO:0000313" key="4">
    <source>
        <dbReference type="Proteomes" id="UP000515823"/>
    </source>
</evidence>
<dbReference type="RefSeq" id="WP_249304312.1">
    <property type="nucleotide sequence ID" value="NZ_CP060634.1"/>
</dbReference>
<reference evidence="3 4" key="1">
    <citation type="submission" date="2020-08" db="EMBL/GenBank/DDBJ databases">
        <authorList>
            <person name="Liu C."/>
            <person name="Sun Q."/>
        </authorList>
    </citation>
    <scope>NUCLEOTIDE SEQUENCE [LARGE SCALE GENOMIC DNA]</scope>
    <source>
        <strain evidence="3 4">NSJ-38</strain>
    </source>
</reference>
<dbReference type="PRINTS" id="PR00080">
    <property type="entry name" value="SDRFAMILY"/>
</dbReference>
<proteinExistence type="inferred from homology"/>
<keyword evidence="2" id="KW-0560">Oxidoreductase</keyword>
<sequence length="252" mass="26922">MKLFDLTGKKAIVTGGSRGLGMGMAEGLLEAGAHTVIIGKSERAAQTAEQFRNAGLSCDAVQADIQNPSARKRAFSRSMEILGDLDILVNAAGITFRHPSAGYPRESWEEILEVNLTAPFELSQMAAEVFFQKNYGKIINVSSMLAFFGATVAPAYAASKGGITQMSKSLCNEWASRGINVNCVAPGFMDTDMNDALTDPSTPRYKEISGRIPAGRWGTPEDMKGIAVFLASPASDYLNGTVIPIDGGYLVR</sequence>
<dbReference type="SUPFAM" id="SSF51735">
    <property type="entry name" value="NAD(P)-binding Rossmann-fold domains"/>
    <property type="match status" value="1"/>
</dbReference>